<keyword evidence="11" id="KW-1185">Reference proteome</keyword>
<gene>
    <name evidence="10" type="ORF">Glove_21g211</name>
</gene>
<dbReference type="Proteomes" id="UP000266861">
    <property type="component" value="Unassembled WGS sequence"/>
</dbReference>
<keyword evidence="5" id="KW-1017">Isopeptide bond</keyword>
<reference evidence="10 11" key="1">
    <citation type="submission" date="2018-08" db="EMBL/GenBank/DDBJ databases">
        <title>Genome and evolution of the arbuscular mycorrhizal fungus Diversispora epigaea (formerly Glomus versiforme) and its bacterial endosymbionts.</title>
        <authorList>
            <person name="Sun X."/>
            <person name="Fei Z."/>
            <person name="Harrison M."/>
        </authorList>
    </citation>
    <scope>NUCLEOTIDE SEQUENCE [LARGE SCALE GENOMIC DNA]</scope>
    <source>
        <strain evidence="10 11">IT104</strain>
    </source>
</reference>
<accession>A0A397JJZ6</accession>
<dbReference type="SUPFAM" id="SSF54236">
    <property type="entry name" value="Ubiquitin-like"/>
    <property type="match status" value="3"/>
</dbReference>
<dbReference type="InterPro" id="IPR029071">
    <property type="entry name" value="Ubiquitin-like_domsf"/>
</dbReference>
<dbReference type="PANTHER" id="PTHR10666">
    <property type="entry name" value="UBIQUITIN"/>
    <property type="match status" value="1"/>
</dbReference>
<evidence type="ECO:0000256" key="6">
    <source>
        <dbReference type="ARBA" id="ARBA00022737"/>
    </source>
</evidence>
<dbReference type="InterPro" id="IPR050158">
    <property type="entry name" value="Ubiquitin_ubiquitin-like"/>
</dbReference>
<comment type="similarity">
    <text evidence="3">Belongs to the ubiquitin family.</text>
</comment>
<evidence type="ECO:0000256" key="4">
    <source>
        <dbReference type="ARBA" id="ARBA00022490"/>
    </source>
</evidence>
<comment type="caution">
    <text evidence="10">The sequence shown here is derived from an EMBL/GenBank/DDBJ whole genome shotgun (WGS) entry which is preliminary data.</text>
</comment>
<evidence type="ECO:0000313" key="10">
    <source>
        <dbReference type="EMBL" id="RHZ88675.1"/>
    </source>
</evidence>
<organism evidence="10 11">
    <name type="scientific">Diversispora epigaea</name>
    <dbReference type="NCBI Taxonomy" id="1348612"/>
    <lineage>
        <taxon>Eukaryota</taxon>
        <taxon>Fungi</taxon>
        <taxon>Fungi incertae sedis</taxon>
        <taxon>Mucoromycota</taxon>
        <taxon>Glomeromycotina</taxon>
        <taxon>Glomeromycetes</taxon>
        <taxon>Diversisporales</taxon>
        <taxon>Diversisporaceae</taxon>
        <taxon>Diversispora</taxon>
    </lineage>
</organism>
<dbReference type="InterPro" id="IPR019956">
    <property type="entry name" value="Ubiquitin_dom"/>
</dbReference>
<sequence length="535" mass="61565">MPPNDQRLDVKTLKGKPVEIEQFIEELQGIPPNVQRLYFFGEILDDNNAIANLDIKNEFTIHLKYLLRENINVWKLDMELRKLMVCRFLKGKTITLGVEPSFTTINGDPAGLQYSEKFYNSFGPGPVTERRQRKNVHEFEFSSLSSSSHSDFSSLHASISDDESLTTNIQENVSDVNELHNNKNLSMELFIREDFDAEQNVEAIKDLDVIKKYEAVEKTPPLGITFAIGENNATIFVLLGINRDKNSKSEIIDKLINTFNTSQKWLSFDYLNLLQAEKGWILPPYKNYSSMENMWRGNPNDELYDDGNDESFEPALVLPVYAVEGKTTSTSLTHVPSRSHLRLLTSRYSSKGAKTLFLWRNNNTISNYDIQNESTIHLKYLLRENVKIKVEINYEATASRFFWSTSYFDNKKILKIEFKYIDTIRDIKNKIPVNNAYTQLYYCGQELEGNRKISDYNIQDDSTITCDNRARIFVKTLTGKTISLHVELSGTIDQVKTKIQGKEGISADQQRLIFACRQLENALKSIICQARTRKL</sequence>
<dbReference type="STRING" id="1348612.A0A397JJZ6"/>
<comment type="subcellular location">
    <subcellularLocation>
        <location evidence="2">Cytoplasm</location>
    </subcellularLocation>
    <subcellularLocation>
        <location evidence="1">Nucleus</location>
    </subcellularLocation>
</comment>
<keyword evidence="4" id="KW-0963">Cytoplasm</keyword>
<dbReference type="FunFam" id="3.10.20.90:FF:000469">
    <property type="entry name" value="Polyubiquitin-C"/>
    <property type="match status" value="1"/>
</dbReference>
<evidence type="ECO:0000256" key="1">
    <source>
        <dbReference type="ARBA" id="ARBA00004123"/>
    </source>
</evidence>
<name>A0A397JJZ6_9GLOM</name>
<evidence type="ECO:0000256" key="5">
    <source>
        <dbReference type="ARBA" id="ARBA00022499"/>
    </source>
</evidence>
<evidence type="ECO:0000256" key="8">
    <source>
        <dbReference type="ARBA" id="ARBA00023242"/>
    </source>
</evidence>
<dbReference type="InterPro" id="IPR000626">
    <property type="entry name" value="Ubiquitin-like_dom"/>
</dbReference>
<dbReference type="PROSITE" id="PS50053">
    <property type="entry name" value="UBIQUITIN_2"/>
    <property type="match status" value="2"/>
</dbReference>
<evidence type="ECO:0000256" key="3">
    <source>
        <dbReference type="ARBA" id="ARBA00008430"/>
    </source>
</evidence>
<evidence type="ECO:0000256" key="2">
    <source>
        <dbReference type="ARBA" id="ARBA00004496"/>
    </source>
</evidence>
<evidence type="ECO:0000256" key="7">
    <source>
        <dbReference type="ARBA" id="ARBA00022843"/>
    </source>
</evidence>
<dbReference type="CDD" id="cd17039">
    <property type="entry name" value="Ubl_ubiquitin_like"/>
    <property type="match status" value="1"/>
</dbReference>
<dbReference type="PRINTS" id="PR00348">
    <property type="entry name" value="UBIQUITIN"/>
</dbReference>
<dbReference type="OrthoDB" id="428577at2759"/>
<feature type="domain" description="Ubiquitin-like" evidence="9">
    <location>
        <begin position="19"/>
        <end position="63"/>
    </location>
</feature>
<keyword evidence="7" id="KW-0832">Ubl conjugation</keyword>
<dbReference type="AlphaFoldDB" id="A0A397JJZ6"/>
<dbReference type="Pfam" id="PF00240">
    <property type="entry name" value="ubiquitin"/>
    <property type="match status" value="3"/>
</dbReference>
<dbReference type="SMART" id="SM00213">
    <property type="entry name" value="UBQ"/>
    <property type="match status" value="3"/>
</dbReference>
<dbReference type="Gene3D" id="3.10.20.90">
    <property type="entry name" value="Phosphatidylinositol 3-kinase Catalytic Subunit, Chain A, domain 1"/>
    <property type="match status" value="3"/>
</dbReference>
<feature type="domain" description="Ubiquitin-like" evidence="9">
    <location>
        <begin position="470"/>
        <end position="521"/>
    </location>
</feature>
<dbReference type="EMBL" id="PQFF01000019">
    <property type="protein sequence ID" value="RHZ88675.1"/>
    <property type="molecule type" value="Genomic_DNA"/>
</dbReference>
<evidence type="ECO:0000259" key="9">
    <source>
        <dbReference type="PROSITE" id="PS50053"/>
    </source>
</evidence>
<protein>
    <recommendedName>
        <fullName evidence="9">Ubiquitin-like domain-containing protein</fullName>
    </recommendedName>
</protein>
<evidence type="ECO:0000313" key="11">
    <source>
        <dbReference type="Proteomes" id="UP000266861"/>
    </source>
</evidence>
<keyword evidence="6" id="KW-0677">Repeat</keyword>
<dbReference type="GO" id="GO:0005737">
    <property type="term" value="C:cytoplasm"/>
    <property type="evidence" value="ECO:0007669"/>
    <property type="project" value="UniProtKB-SubCell"/>
</dbReference>
<proteinExistence type="inferred from homology"/>
<dbReference type="GO" id="GO:0005634">
    <property type="term" value="C:nucleus"/>
    <property type="evidence" value="ECO:0007669"/>
    <property type="project" value="UniProtKB-SubCell"/>
</dbReference>
<keyword evidence="8" id="KW-0539">Nucleus</keyword>